<dbReference type="CDD" id="cd00056">
    <property type="entry name" value="ENDO3c"/>
    <property type="match status" value="1"/>
</dbReference>
<organism evidence="7 8">
    <name type="scientific">Pseudomonas cuatrocienegasensis</name>
    <dbReference type="NCBI Taxonomy" id="543360"/>
    <lineage>
        <taxon>Bacteria</taxon>
        <taxon>Pseudomonadati</taxon>
        <taxon>Pseudomonadota</taxon>
        <taxon>Gammaproteobacteria</taxon>
        <taxon>Pseudomonadales</taxon>
        <taxon>Pseudomonadaceae</taxon>
        <taxon>Pseudomonas</taxon>
    </lineage>
</organism>
<proteinExistence type="predicted"/>
<dbReference type="Proteomes" id="UP000198512">
    <property type="component" value="Unassembled WGS sequence"/>
</dbReference>
<dbReference type="InterPro" id="IPR051912">
    <property type="entry name" value="Alkylbase_DNA_Glycosylase/TA"/>
</dbReference>
<dbReference type="InterPro" id="IPR023170">
    <property type="entry name" value="HhH_base_excis_C"/>
</dbReference>
<sequence>MHATECLLTYQAPWSWSQFHAHYALRALPGVEQLDAHGYTRSAELDGRCGWWRITPLEDVAALRLEVSPSLAPCLPQLALRVRRMFDLDAEPLRIAAHFRDDPYLADAFARRPGLRLPSAFDPFEQAIRAIVGQQVSVKAAVTLATRLVQRLGRRLPEATPGSPQWLFPDAPSLASADLSGIGMPGRRVQTLQHFAAEVAAGRLQLTLDAGSQALAERLRSLPGIGPWTADYIALRAFGEADAFPAADLGLLKAPLWNGASLTPRELARRAEAWRPWRGYAAVQLWYGA</sequence>
<evidence type="ECO:0000256" key="2">
    <source>
        <dbReference type="ARBA" id="ARBA00012000"/>
    </source>
</evidence>
<feature type="domain" description="DNA-3-methyladenine glycosylase AlkA N-terminal" evidence="6">
    <location>
        <begin position="5"/>
        <end position="122"/>
    </location>
</feature>
<dbReference type="SMART" id="SM01009">
    <property type="entry name" value="AlkA_N"/>
    <property type="match status" value="1"/>
</dbReference>
<evidence type="ECO:0000313" key="7">
    <source>
        <dbReference type="EMBL" id="SEP68196.1"/>
    </source>
</evidence>
<comment type="catalytic activity">
    <reaction evidence="1">
        <text>Hydrolysis of alkylated DNA, releasing 3-methyladenine, 3-methylguanine, 7-methylguanine and 7-methyladenine.</text>
        <dbReference type="EC" id="3.2.2.21"/>
    </reaction>
</comment>
<dbReference type="RefSeq" id="WP_069516874.1">
    <property type="nucleotide sequence ID" value="NZ_FOFP01000001.1"/>
</dbReference>
<dbReference type="SMART" id="SM00478">
    <property type="entry name" value="ENDO3c"/>
    <property type="match status" value="1"/>
</dbReference>
<evidence type="ECO:0000256" key="3">
    <source>
        <dbReference type="ARBA" id="ARBA00022763"/>
    </source>
</evidence>
<keyword evidence="3" id="KW-0227">DNA damage</keyword>
<dbReference type="Gene3D" id="3.30.310.20">
    <property type="entry name" value="DNA-3-methyladenine glycosylase AlkA, N-terminal domain"/>
    <property type="match status" value="1"/>
</dbReference>
<name>A0ABY1B197_9PSED</name>
<dbReference type="InterPro" id="IPR010316">
    <property type="entry name" value="AlkA_N"/>
</dbReference>
<dbReference type="SUPFAM" id="SSF48150">
    <property type="entry name" value="DNA-glycosylase"/>
    <property type="match status" value="1"/>
</dbReference>
<evidence type="ECO:0000256" key="1">
    <source>
        <dbReference type="ARBA" id="ARBA00000086"/>
    </source>
</evidence>
<dbReference type="PANTHER" id="PTHR43003:SF13">
    <property type="entry name" value="DNA-3-METHYLADENINE GLYCOSYLASE 2"/>
    <property type="match status" value="1"/>
</dbReference>
<gene>
    <name evidence="7" type="ORF">SAMN05216600_101298</name>
</gene>
<dbReference type="Pfam" id="PF00730">
    <property type="entry name" value="HhH-GPD"/>
    <property type="match status" value="1"/>
</dbReference>
<dbReference type="InterPro" id="IPR037046">
    <property type="entry name" value="AlkA_N_sf"/>
</dbReference>
<evidence type="ECO:0000259" key="5">
    <source>
        <dbReference type="SMART" id="SM00478"/>
    </source>
</evidence>
<dbReference type="Pfam" id="PF06029">
    <property type="entry name" value="AlkA_N"/>
    <property type="match status" value="1"/>
</dbReference>
<dbReference type="Gene3D" id="1.10.340.30">
    <property type="entry name" value="Hypothetical protein, domain 2"/>
    <property type="match status" value="1"/>
</dbReference>
<dbReference type="Gene3D" id="1.10.1670.10">
    <property type="entry name" value="Helix-hairpin-Helix base-excision DNA repair enzymes (C-terminal)"/>
    <property type="match status" value="1"/>
</dbReference>
<protein>
    <recommendedName>
        <fullName evidence="2">DNA-3-methyladenine glycosylase II</fullName>
        <ecNumber evidence="2">3.2.2.21</ecNumber>
    </recommendedName>
</protein>
<evidence type="ECO:0000259" key="6">
    <source>
        <dbReference type="SMART" id="SM01009"/>
    </source>
</evidence>
<comment type="caution">
    <text evidence="7">The sequence shown here is derived from an EMBL/GenBank/DDBJ whole genome shotgun (WGS) entry which is preliminary data.</text>
</comment>
<dbReference type="InterPro" id="IPR011257">
    <property type="entry name" value="DNA_glycosylase"/>
</dbReference>
<keyword evidence="4" id="KW-0234">DNA repair</keyword>
<feature type="domain" description="HhH-GPD" evidence="5">
    <location>
        <begin position="132"/>
        <end position="289"/>
    </location>
</feature>
<keyword evidence="8" id="KW-1185">Reference proteome</keyword>
<reference evidence="7 8" key="1">
    <citation type="submission" date="2016-10" db="EMBL/GenBank/DDBJ databases">
        <authorList>
            <person name="Varghese N."/>
            <person name="Submissions S."/>
        </authorList>
    </citation>
    <scope>NUCLEOTIDE SEQUENCE [LARGE SCALE GENOMIC DNA]</scope>
    <source>
        <strain evidence="7 8">CIP 109853</strain>
    </source>
</reference>
<dbReference type="EMBL" id="FOFP01000001">
    <property type="protein sequence ID" value="SEP68196.1"/>
    <property type="molecule type" value="Genomic_DNA"/>
</dbReference>
<dbReference type="SUPFAM" id="SSF55945">
    <property type="entry name" value="TATA-box binding protein-like"/>
    <property type="match status" value="1"/>
</dbReference>
<evidence type="ECO:0000256" key="4">
    <source>
        <dbReference type="ARBA" id="ARBA00023204"/>
    </source>
</evidence>
<accession>A0ABY1B197</accession>
<dbReference type="PANTHER" id="PTHR43003">
    <property type="entry name" value="DNA-3-METHYLADENINE GLYCOSYLASE"/>
    <property type="match status" value="1"/>
</dbReference>
<dbReference type="EC" id="3.2.2.21" evidence="2"/>
<evidence type="ECO:0000313" key="8">
    <source>
        <dbReference type="Proteomes" id="UP000198512"/>
    </source>
</evidence>
<dbReference type="InterPro" id="IPR003265">
    <property type="entry name" value="HhH-GPD_domain"/>
</dbReference>